<evidence type="ECO:0000256" key="4">
    <source>
        <dbReference type="ARBA" id="ARBA00022824"/>
    </source>
</evidence>
<evidence type="ECO:0000256" key="3">
    <source>
        <dbReference type="ARBA" id="ARBA00022729"/>
    </source>
</evidence>
<evidence type="ECO:0000256" key="10">
    <source>
        <dbReference type="PIRSR" id="PIRSR600526-2"/>
    </source>
</evidence>
<feature type="compositionally biased region" description="Basic and acidic residues" evidence="12">
    <location>
        <begin position="56"/>
        <end position="73"/>
    </location>
</feature>
<proteinExistence type="predicted"/>
<dbReference type="Pfam" id="PF02041">
    <property type="entry name" value="Auxin_BP"/>
    <property type="match status" value="1"/>
</dbReference>
<dbReference type="InterPro" id="IPR000526">
    <property type="entry name" value="Auxin-bd"/>
</dbReference>
<keyword evidence="6" id="KW-0675">Receptor</keyword>
<evidence type="ECO:0000256" key="1">
    <source>
        <dbReference type="ARBA" id="ARBA00004319"/>
    </source>
</evidence>
<dbReference type="Proteomes" id="UP001289374">
    <property type="component" value="Unassembled WGS sequence"/>
</dbReference>
<dbReference type="GO" id="GO:0046872">
    <property type="term" value="F:metal ion binding"/>
    <property type="evidence" value="ECO:0007669"/>
    <property type="project" value="UniProtKB-KW"/>
</dbReference>
<keyword evidence="2 10" id="KW-0479">Metal-binding</keyword>
<feature type="transmembrane region" description="Helical" evidence="13">
    <location>
        <begin position="116"/>
        <end position="141"/>
    </location>
</feature>
<dbReference type="AlphaFoldDB" id="A0AAE1X880"/>
<keyword evidence="15" id="KW-1185">Reference proteome</keyword>
<evidence type="ECO:0000256" key="11">
    <source>
        <dbReference type="PIRSR" id="PIRSR600526-3"/>
    </source>
</evidence>
<evidence type="ECO:0000256" key="7">
    <source>
        <dbReference type="ARBA" id="ARBA00023180"/>
    </source>
</evidence>
<feature type="glycosylation site" description="N-linked (GlcNAc...) asparagine" evidence="9">
    <location>
        <position position="318"/>
    </location>
</feature>
<evidence type="ECO:0000313" key="15">
    <source>
        <dbReference type="Proteomes" id="UP001289374"/>
    </source>
</evidence>
<sequence>MATLASTSLCSGQVSRFTPTQFLVPKDLAQIKTRFQFKGFRIRASSNELETETEQWSEKGLDQEPVKERETEETSKISKFHLCLTGRYHLVVQKTAATFAPRASTASKNPAVPGTVLYTVFEVQGYASLLVGGALSFNLIFPSNEPDIWRLMGMWSIWMFIVWSADTIAFFGMYAWKVVAFLDRLKHENVQLGKEQLAVSPRLKQISSIGSPTELATADASRCANHGVDIVRNISEEGQDSYGIPGLSHTTLAGSLMHGLKEVEVWLQTIAPGAATPIHRHSCEEIFVILKGSGTLYLASNSDQNHPGTPQAYPIFSNTTFHVPVDDAHQIWNTNEHEDLHFLVVISRPPMKLFIYDDWFTPHTAAILKFPIFWDEQCYQTRPTKDEL</sequence>
<evidence type="ECO:0000256" key="2">
    <source>
        <dbReference type="ARBA" id="ARBA00022723"/>
    </source>
</evidence>
<keyword evidence="7" id="KW-0325">Glycoprotein</keyword>
<keyword evidence="13" id="KW-0812">Transmembrane</keyword>
<reference evidence="14" key="1">
    <citation type="submission" date="2020-06" db="EMBL/GenBank/DDBJ databases">
        <authorList>
            <person name="Li T."/>
            <person name="Hu X."/>
            <person name="Zhang T."/>
            <person name="Song X."/>
            <person name="Zhang H."/>
            <person name="Dai N."/>
            <person name="Sheng W."/>
            <person name="Hou X."/>
            <person name="Wei L."/>
        </authorList>
    </citation>
    <scope>NUCLEOTIDE SEQUENCE</scope>
    <source>
        <strain evidence="14">K16</strain>
        <tissue evidence="14">Leaf</tissue>
    </source>
</reference>
<evidence type="ECO:0000256" key="13">
    <source>
        <dbReference type="SAM" id="Phobius"/>
    </source>
</evidence>
<comment type="caution">
    <text evidence="14">The sequence shown here is derived from an EMBL/GenBank/DDBJ whole genome shotgun (WGS) entry which is preliminary data.</text>
</comment>
<dbReference type="Gene3D" id="2.60.120.10">
    <property type="entry name" value="Jelly Rolls"/>
    <property type="match status" value="1"/>
</dbReference>
<dbReference type="GO" id="GO:0009826">
    <property type="term" value="P:unidimensional cell growth"/>
    <property type="evidence" value="ECO:0007669"/>
    <property type="project" value="TreeGrafter"/>
</dbReference>
<feature type="disulfide bond" evidence="11">
    <location>
        <begin position="223"/>
        <end position="378"/>
    </location>
</feature>
<accession>A0AAE1X880</accession>
<keyword evidence="5 10" id="KW-0862">Zinc</keyword>
<organism evidence="14 15">
    <name type="scientific">Sesamum angolense</name>
    <dbReference type="NCBI Taxonomy" id="2727404"/>
    <lineage>
        <taxon>Eukaryota</taxon>
        <taxon>Viridiplantae</taxon>
        <taxon>Streptophyta</taxon>
        <taxon>Embryophyta</taxon>
        <taxon>Tracheophyta</taxon>
        <taxon>Spermatophyta</taxon>
        <taxon>Magnoliopsida</taxon>
        <taxon>eudicotyledons</taxon>
        <taxon>Gunneridae</taxon>
        <taxon>Pentapetalae</taxon>
        <taxon>asterids</taxon>
        <taxon>lamiids</taxon>
        <taxon>Lamiales</taxon>
        <taxon>Pedaliaceae</taxon>
        <taxon>Sesamum</taxon>
    </lineage>
</organism>
<dbReference type="GO" id="GO:0000911">
    <property type="term" value="P:cytokinesis by cell plate formation"/>
    <property type="evidence" value="ECO:0007669"/>
    <property type="project" value="TreeGrafter"/>
</dbReference>
<feature type="transmembrane region" description="Helical" evidence="13">
    <location>
        <begin position="153"/>
        <end position="176"/>
    </location>
</feature>
<dbReference type="EMBL" id="JACGWL010000002">
    <property type="protein sequence ID" value="KAK4407094.1"/>
    <property type="molecule type" value="Genomic_DNA"/>
</dbReference>
<keyword evidence="11" id="KW-1015">Disulfide bond</keyword>
<dbReference type="GO" id="GO:0010011">
    <property type="term" value="F:auxin binding"/>
    <property type="evidence" value="ECO:0007669"/>
    <property type="project" value="InterPro"/>
</dbReference>
<keyword evidence="4" id="KW-0256">Endoplasmic reticulum</keyword>
<dbReference type="GO" id="GO:0009734">
    <property type="term" value="P:auxin-activated signaling pathway"/>
    <property type="evidence" value="ECO:0007669"/>
    <property type="project" value="UniProtKB-KW"/>
</dbReference>
<feature type="binding site" evidence="10">
    <location>
        <position position="281"/>
    </location>
    <ligand>
        <name>Zn(2+)</name>
        <dbReference type="ChEBI" id="CHEBI:29105"/>
    </ligand>
</feature>
<feature type="binding site" evidence="10">
    <location>
        <position position="329"/>
    </location>
    <ligand>
        <name>Zn(2+)</name>
        <dbReference type="ChEBI" id="CHEBI:29105"/>
    </ligand>
</feature>
<reference evidence="14" key="2">
    <citation type="journal article" date="2024" name="Plant">
        <title>Genomic evolution and insights into agronomic trait innovations of Sesamum species.</title>
        <authorList>
            <person name="Miao H."/>
            <person name="Wang L."/>
            <person name="Qu L."/>
            <person name="Liu H."/>
            <person name="Sun Y."/>
            <person name="Le M."/>
            <person name="Wang Q."/>
            <person name="Wei S."/>
            <person name="Zheng Y."/>
            <person name="Lin W."/>
            <person name="Duan Y."/>
            <person name="Cao H."/>
            <person name="Xiong S."/>
            <person name="Wang X."/>
            <person name="Wei L."/>
            <person name="Li C."/>
            <person name="Ma Q."/>
            <person name="Ju M."/>
            <person name="Zhao R."/>
            <person name="Li G."/>
            <person name="Mu C."/>
            <person name="Tian Q."/>
            <person name="Mei H."/>
            <person name="Zhang T."/>
            <person name="Gao T."/>
            <person name="Zhang H."/>
        </authorList>
    </citation>
    <scope>NUCLEOTIDE SEQUENCE</scope>
    <source>
        <strain evidence="14">K16</strain>
    </source>
</reference>
<dbReference type="InterPro" id="IPR014710">
    <property type="entry name" value="RmlC-like_jellyroll"/>
</dbReference>
<dbReference type="PANTHER" id="PTHR37236">
    <property type="entry name" value="AUXIN-BINDING PROTEIN 1"/>
    <property type="match status" value="1"/>
</dbReference>
<dbReference type="GO" id="GO:0051781">
    <property type="term" value="P:positive regulation of cell division"/>
    <property type="evidence" value="ECO:0007669"/>
    <property type="project" value="TreeGrafter"/>
</dbReference>
<dbReference type="PRINTS" id="PR00655">
    <property type="entry name" value="AUXINBINDNGP"/>
</dbReference>
<keyword evidence="8" id="KW-0927">Auxin signaling pathway</keyword>
<evidence type="ECO:0000256" key="5">
    <source>
        <dbReference type="ARBA" id="ARBA00022833"/>
    </source>
</evidence>
<gene>
    <name evidence="14" type="ORF">Sango_0290400</name>
</gene>
<feature type="binding site" evidence="10">
    <location>
        <position position="285"/>
    </location>
    <ligand>
        <name>Zn(2+)</name>
        <dbReference type="ChEBI" id="CHEBI:29105"/>
    </ligand>
</feature>
<keyword evidence="13" id="KW-0472">Membrane</keyword>
<evidence type="ECO:0000256" key="8">
    <source>
        <dbReference type="ARBA" id="ARBA00023294"/>
    </source>
</evidence>
<keyword evidence="3" id="KW-0732">Signal</keyword>
<evidence type="ECO:0000256" key="6">
    <source>
        <dbReference type="ARBA" id="ARBA00023170"/>
    </source>
</evidence>
<feature type="region of interest" description="Disordered" evidence="12">
    <location>
        <begin position="51"/>
        <end position="73"/>
    </location>
</feature>
<comment type="subcellular location">
    <subcellularLocation>
        <location evidence="1">Endoplasmic reticulum lumen</location>
    </subcellularLocation>
</comment>
<evidence type="ECO:0000256" key="9">
    <source>
        <dbReference type="PIRSR" id="PIRSR600526-1"/>
    </source>
</evidence>
<dbReference type="PANTHER" id="PTHR37236:SF1">
    <property type="entry name" value="AUXIN-BINDING PROTEIN 1"/>
    <property type="match status" value="1"/>
</dbReference>
<dbReference type="InterPro" id="IPR011051">
    <property type="entry name" value="RmlC_Cupin_sf"/>
</dbReference>
<protein>
    <submittedName>
        <fullName evidence="14">Auxin-binding protein T85</fullName>
    </submittedName>
</protein>
<name>A0AAE1X880_9LAMI</name>
<dbReference type="GO" id="GO:0005788">
    <property type="term" value="C:endoplasmic reticulum lumen"/>
    <property type="evidence" value="ECO:0007669"/>
    <property type="project" value="UniProtKB-SubCell"/>
</dbReference>
<dbReference type="GO" id="GO:0032877">
    <property type="term" value="P:positive regulation of DNA endoreduplication"/>
    <property type="evidence" value="ECO:0007669"/>
    <property type="project" value="TreeGrafter"/>
</dbReference>
<dbReference type="CDD" id="cd02220">
    <property type="entry name" value="cupin_ABP1"/>
    <property type="match status" value="1"/>
</dbReference>
<feature type="binding site" evidence="10">
    <location>
        <position position="279"/>
    </location>
    <ligand>
        <name>Zn(2+)</name>
        <dbReference type="ChEBI" id="CHEBI:29105"/>
    </ligand>
</feature>
<dbReference type="SUPFAM" id="SSF51182">
    <property type="entry name" value="RmlC-like cupins"/>
    <property type="match status" value="1"/>
</dbReference>
<keyword evidence="13" id="KW-1133">Transmembrane helix</keyword>
<dbReference type="GO" id="GO:0045793">
    <property type="term" value="P:positive regulation of cell size"/>
    <property type="evidence" value="ECO:0007669"/>
    <property type="project" value="TreeGrafter"/>
</dbReference>
<evidence type="ECO:0000256" key="12">
    <source>
        <dbReference type="SAM" id="MobiDB-lite"/>
    </source>
</evidence>
<evidence type="ECO:0000313" key="14">
    <source>
        <dbReference type="EMBL" id="KAK4407094.1"/>
    </source>
</evidence>